<dbReference type="PaxDb" id="67767-A0A0J7JVM9"/>
<dbReference type="EMBL" id="LBMM01030416">
    <property type="protein sequence ID" value="KMQ81901.1"/>
    <property type="molecule type" value="Genomic_DNA"/>
</dbReference>
<comment type="caution">
    <text evidence="2">The sequence shown here is derived from an EMBL/GenBank/DDBJ whole genome shotgun (WGS) entry which is preliminary data.</text>
</comment>
<feature type="region of interest" description="Disordered" evidence="1">
    <location>
        <begin position="1"/>
        <end position="22"/>
    </location>
</feature>
<keyword evidence="3" id="KW-1185">Reference proteome</keyword>
<accession>A0A0J7JVM9</accession>
<reference evidence="2 3" key="1">
    <citation type="submission" date="2015-04" db="EMBL/GenBank/DDBJ databases">
        <title>Lasius niger genome sequencing.</title>
        <authorList>
            <person name="Konorov E.A."/>
            <person name="Nikitin M.A."/>
            <person name="Kirill M.V."/>
            <person name="Chang P."/>
        </authorList>
    </citation>
    <scope>NUCLEOTIDE SEQUENCE [LARGE SCALE GENOMIC DNA]</scope>
    <source>
        <tissue evidence="2">Whole</tissue>
    </source>
</reference>
<name>A0A0J7JVM9_LASNI</name>
<sequence>MALQGPHHSAQKSSNTGVSDFSTSCSKAASLVWVIKSLTGVSVNYRGVRVKELGVIQALRVKTATQGRLIGYTHELALLA</sequence>
<proteinExistence type="predicted"/>
<evidence type="ECO:0000313" key="3">
    <source>
        <dbReference type="Proteomes" id="UP000036403"/>
    </source>
</evidence>
<organism evidence="2 3">
    <name type="scientific">Lasius niger</name>
    <name type="common">Black garden ant</name>
    <dbReference type="NCBI Taxonomy" id="67767"/>
    <lineage>
        <taxon>Eukaryota</taxon>
        <taxon>Metazoa</taxon>
        <taxon>Ecdysozoa</taxon>
        <taxon>Arthropoda</taxon>
        <taxon>Hexapoda</taxon>
        <taxon>Insecta</taxon>
        <taxon>Pterygota</taxon>
        <taxon>Neoptera</taxon>
        <taxon>Endopterygota</taxon>
        <taxon>Hymenoptera</taxon>
        <taxon>Apocrita</taxon>
        <taxon>Aculeata</taxon>
        <taxon>Formicoidea</taxon>
        <taxon>Formicidae</taxon>
        <taxon>Formicinae</taxon>
        <taxon>Lasius</taxon>
        <taxon>Lasius</taxon>
    </lineage>
</organism>
<feature type="compositionally biased region" description="Polar residues" evidence="1">
    <location>
        <begin position="11"/>
        <end position="22"/>
    </location>
</feature>
<gene>
    <name evidence="2" type="ORF">RF55_24820</name>
</gene>
<evidence type="ECO:0000256" key="1">
    <source>
        <dbReference type="SAM" id="MobiDB-lite"/>
    </source>
</evidence>
<protein>
    <submittedName>
        <fullName evidence="2">Abc transporter substrate-binding protein</fullName>
    </submittedName>
</protein>
<dbReference type="AlphaFoldDB" id="A0A0J7JVM9"/>
<evidence type="ECO:0000313" key="2">
    <source>
        <dbReference type="EMBL" id="KMQ81901.1"/>
    </source>
</evidence>
<dbReference type="Proteomes" id="UP000036403">
    <property type="component" value="Unassembled WGS sequence"/>
</dbReference>